<organism evidence="2 3">
    <name type="scientific">Gigaspora rosea</name>
    <dbReference type="NCBI Taxonomy" id="44941"/>
    <lineage>
        <taxon>Eukaryota</taxon>
        <taxon>Fungi</taxon>
        <taxon>Fungi incertae sedis</taxon>
        <taxon>Mucoromycota</taxon>
        <taxon>Glomeromycotina</taxon>
        <taxon>Glomeromycetes</taxon>
        <taxon>Diversisporales</taxon>
        <taxon>Gigasporaceae</taxon>
        <taxon>Gigaspora</taxon>
    </lineage>
</organism>
<dbReference type="Proteomes" id="UP000266673">
    <property type="component" value="Unassembled WGS sequence"/>
</dbReference>
<gene>
    <name evidence="2" type="ORF">C2G38_2170358</name>
</gene>
<proteinExistence type="predicted"/>
<feature type="compositionally biased region" description="Basic and acidic residues" evidence="1">
    <location>
        <begin position="72"/>
        <end position="99"/>
    </location>
</feature>
<dbReference type="EMBL" id="QKWP01000245">
    <property type="protein sequence ID" value="RIB23766.1"/>
    <property type="molecule type" value="Genomic_DNA"/>
</dbReference>
<keyword evidence="3" id="KW-1185">Reference proteome</keyword>
<protein>
    <submittedName>
        <fullName evidence="2">Uncharacterized protein</fullName>
    </submittedName>
</protein>
<evidence type="ECO:0000313" key="3">
    <source>
        <dbReference type="Proteomes" id="UP000266673"/>
    </source>
</evidence>
<name>A0A397VXM4_9GLOM</name>
<evidence type="ECO:0000256" key="1">
    <source>
        <dbReference type="SAM" id="MobiDB-lite"/>
    </source>
</evidence>
<accession>A0A397VXM4</accession>
<sequence>MRRIENKKNRKCEEPTKNDEPTIKKLIYQKTPKNDEELTENDEGLTEKKTKNLLKPIKNDKSTIKKTYLQKNDRKMTRTTKEPIETMKSHQRTYQKENEEPITVKATIKKQLTRLKNDEKLLKRK</sequence>
<comment type="caution">
    <text evidence="2">The sequence shown here is derived from an EMBL/GenBank/DDBJ whole genome shotgun (WGS) entry which is preliminary data.</text>
</comment>
<feature type="region of interest" description="Disordered" evidence="1">
    <location>
        <begin position="1"/>
        <end position="52"/>
    </location>
</feature>
<feature type="region of interest" description="Disordered" evidence="1">
    <location>
        <begin position="72"/>
        <end position="100"/>
    </location>
</feature>
<feature type="compositionally biased region" description="Basic and acidic residues" evidence="1">
    <location>
        <begin position="1"/>
        <end position="23"/>
    </location>
</feature>
<dbReference type="AlphaFoldDB" id="A0A397VXM4"/>
<reference evidence="2 3" key="1">
    <citation type="submission" date="2018-06" db="EMBL/GenBank/DDBJ databases">
        <title>Comparative genomics reveals the genomic features of Rhizophagus irregularis, R. cerebriforme, R. diaphanum and Gigaspora rosea, and their symbiotic lifestyle signature.</title>
        <authorList>
            <person name="Morin E."/>
            <person name="San Clemente H."/>
            <person name="Chen E.C.H."/>
            <person name="De La Providencia I."/>
            <person name="Hainaut M."/>
            <person name="Kuo A."/>
            <person name="Kohler A."/>
            <person name="Murat C."/>
            <person name="Tang N."/>
            <person name="Roy S."/>
            <person name="Loubradou J."/>
            <person name="Henrissat B."/>
            <person name="Grigoriev I.V."/>
            <person name="Corradi N."/>
            <person name="Roux C."/>
            <person name="Martin F.M."/>
        </authorList>
    </citation>
    <scope>NUCLEOTIDE SEQUENCE [LARGE SCALE GENOMIC DNA]</scope>
    <source>
        <strain evidence="2 3">DAOM 194757</strain>
    </source>
</reference>
<evidence type="ECO:0000313" key="2">
    <source>
        <dbReference type="EMBL" id="RIB23766.1"/>
    </source>
</evidence>